<sequence>MKRYMLQQRVEIFKIYHQNLCSVRLAFRSWHPMNGIHGRHAESTVRLLMNKFQTTGSLLDETVLVCQRNTRLSENIVPIRASMREKPRQSIPRRAQQLCSTATV</sequence>
<evidence type="ECO:0000259" key="2">
    <source>
        <dbReference type="Pfam" id="PF16087"/>
    </source>
</evidence>
<feature type="domain" description="DUF4817" evidence="2">
    <location>
        <begin position="6"/>
        <end position="58"/>
    </location>
</feature>
<dbReference type="AlphaFoldDB" id="A0AAU9U137"/>
<organism evidence="3 4">
    <name type="scientific">Euphydryas editha</name>
    <name type="common">Edith's checkerspot</name>
    <dbReference type="NCBI Taxonomy" id="104508"/>
    <lineage>
        <taxon>Eukaryota</taxon>
        <taxon>Metazoa</taxon>
        <taxon>Ecdysozoa</taxon>
        <taxon>Arthropoda</taxon>
        <taxon>Hexapoda</taxon>
        <taxon>Insecta</taxon>
        <taxon>Pterygota</taxon>
        <taxon>Neoptera</taxon>
        <taxon>Endopterygota</taxon>
        <taxon>Lepidoptera</taxon>
        <taxon>Glossata</taxon>
        <taxon>Ditrysia</taxon>
        <taxon>Papilionoidea</taxon>
        <taxon>Nymphalidae</taxon>
        <taxon>Nymphalinae</taxon>
        <taxon>Euphydryas</taxon>
    </lineage>
</organism>
<accession>A0AAU9U137</accession>
<comment type="caution">
    <text evidence="3">The sequence shown here is derived from an EMBL/GenBank/DDBJ whole genome shotgun (WGS) entry which is preliminary data.</text>
</comment>
<protein>
    <recommendedName>
        <fullName evidence="2">DUF4817 domain-containing protein</fullName>
    </recommendedName>
</protein>
<evidence type="ECO:0000256" key="1">
    <source>
        <dbReference type="SAM" id="MobiDB-lite"/>
    </source>
</evidence>
<dbReference type="InterPro" id="IPR032135">
    <property type="entry name" value="DUF4817"/>
</dbReference>
<proteinExistence type="predicted"/>
<reference evidence="3" key="1">
    <citation type="submission" date="2022-03" db="EMBL/GenBank/DDBJ databases">
        <authorList>
            <person name="Tunstrom K."/>
        </authorList>
    </citation>
    <scope>NUCLEOTIDE SEQUENCE</scope>
</reference>
<feature type="region of interest" description="Disordered" evidence="1">
    <location>
        <begin position="84"/>
        <end position="104"/>
    </location>
</feature>
<keyword evidence="4" id="KW-1185">Reference proteome</keyword>
<dbReference type="Proteomes" id="UP001153954">
    <property type="component" value="Unassembled WGS sequence"/>
</dbReference>
<gene>
    <name evidence="3" type="ORF">EEDITHA_LOCUS8526</name>
</gene>
<name>A0AAU9U137_EUPED</name>
<evidence type="ECO:0000313" key="4">
    <source>
        <dbReference type="Proteomes" id="UP001153954"/>
    </source>
</evidence>
<dbReference type="EMBL" id="CAKOGL010000012">
    <property type="protein sequence ID" value="CAH2092801.1"/>
    <property type="molecule type" value="Genomic_DNA"/>
</dbReference>
<evidence type="ECO:0000313" key="3">
    <source>
        <dbReference type="EMBL" id="CAH2092801.1"/>
    </source>
</evidence>
<dbReference type="Pfam" id="PF16087">
    <property type="entry name" value="DUF4817"/>
    <property type="match status" value="1"/>
</dbReference>